<dbReference type="HOGENOM" id="CLU_002553_0_0_5"/>
<dbReference type="SUPFAM" id="SSF117143">
    <property type="entry name" value="Flagellar hook protein flgE"/>
    <property type="match status" value="2"/>
</dbReference>
<dbReference type="Pfam" id="PF07559">
    <property type="entry name" value="FlgE_D2"/>
    <property type="match status" value="1"/>
</dbReference>
<dbReference type="GO" id="GO:0009424">
    <property type="term" value="C:bacterial-type flagellum hook"/>
    <property type="evidence" value="ECO:0007669"/>
    <property type="project" value="TreeGrafter"/>
</dbReference>
<evidence type="ECO:0000256" key="4">
    <source>
        <dbReference type="ARBA" id="ARBA00023143"/>
    </source>
</evidence>
<keyword evidence="10" id="KW-0282">Flagellum</keyword>
<comment type="similarity">
    <text evidence="2 5">Belongs to the flagella basal body rod proteins family.</text>
</comment>
<evidence type="ECO:0000259" key="7">
    <source>
        <dbReference type="Pfam" id="PF06429"/>
    </source>
</evidence>
<dbReference type="GO" id="GO:0071978">
    <property type="term" value="P:bacterial-type flagellum-dependent swarming motility"/>
    <property type="evidence" value="ECO:0007669"/>
    <property type="project" value="TreeGrafter"/>
</dbReference>
<evidence type="ECO:0000256" key="1">
    <source>
        <dbReference type="ARBA" id="ARBA00004117"/>
    </source>
</evidence>
<dbReference type="InterPro" id="IPR001444">
    <property type="entry name" value="Flag_bb_rod_N"/>
</dbReference>
<dbReference type="Pfam" id="PF22692">
    <property type="entry name" value="LlgE_F_G_D1"/>
    <property type="match status" value="1"/>
</dbReference>
<keyword evidence="10" id="KW-0966">Cell projection</keyword>
<dbReference type="Gene3D" id="2.60.98.20">
    <property type="entry name" value="Flagellar hook protein FlgE"/>
    <property type="match status" value="1"/>
</dbReference>
<evidence type="ECO:0000256" key="2">
    <source>
        <dbReference type="ARBA" id="ARBA00009677"/>
    </source>
</evidence>
<feature type="domain" description="Flagellar hook protein FlgE/F/G-like D1" evidence="9">
    <location>
        <begin position="83"/>
        <end position="172"/>
    </location>
</feature>
<dbReference type="Pfam" id="PF00460">
    <property type="entry name" value="Flg_bb_rod"/>
    <property type="match status" value="1"/>
</dbReference>
<dbReference type="NCBIfam" id="TIGR03506">
    <property type="entry name" value="FlgEFG_subfam"/>
    <property type="match status" value="2"/>
</dbReference>
<dbReference type="InterPro" id="IPR020013">
    <property type="entry name" value="Flagellar_FlgE/F/G"/>
</dbReference>
<name>M9RDS6_9RHOB</name>
<protein>
    <recommendedName>
        <fullName evidence="3 5">Flagellar hook protein FlgE</fullName>
    </recommendedName>
</protein>
<evidence type="ECO:0000259" key="6">
    <source>
        <dbReference type="Pfam" id="PF00460"/>
    </source>
</evidence>
<dbReference type="eggNOG" id="COG1749">
    <property type="taxonomic scope" value="Bacteria"/>
</dbReference>
<dbReference type="OrthoDB" id="8372879at2"/>
<evidence type="ECO:0000313" key="11">
    <source>
        <dbReference type="Proteomes" id="UP000005307"/>
    </source>
</evidence>
<accession>M9RDS6</accession>
<dbReference type="InterPro" id="IPR010930">
    <property type="entry name" value="Flg_bb/hook_C_dom"/>
</dbReference>
<feature type="domain" description="Flagellar hook protein FlgE D2" evidence="8">
    <location>
        <begin position="184"/>
        <end position="243"/>
    </location>
</feature>
<dbReference type="Pfam" id="PF06429">
    <property type="entry name" value="Flg_bbr_C"/>
    <property type="match status" value="1"/>
</dbReference>
<evidence type="ECO:0000259" key="9">
    <source>
        <dbReference type="Pfam" id="PF22692"/>
    </source>
</evidence>
<evidence type="ECO:0000259" key="8">
    <source>
        <dbReference type="Pfam" id="PF07559"/>
    </source>
</evidence>
<dbReference type="InterPro" id="IPR037925">
    <property type="entry name" value="FlgE/F/G-like"/>
</dbReference>
<dbReference type="STRING" id="391626.OAN307_c29960"/>
<feature type="domain" description="Flagellar basal body rod protein N-terminal" evidence="6">
    <location>
        <begin position="3"/>
        <end position="33"/>
    </location>
</feature>
<dbReference type="KEGG" id="oat:OAN307_c29960"/>
<dbReference type="PANTHER" id="PTHR30435">
    <property type="entry name" value="FLAGELLAR PROTEIN"/>
    <property type="match status" value="1"/>
</dbReference>
<keyword evidence="4 5" id="KW-0975">Bacterial flagellum</keyword>
<dbReference type="InterPro" id="IPR037058">
    <property type="entry name" value="Falgellar_hook_FlgE_sf"/>
</dbReference>
<evidence type="ECO:0000256" key="3">
    <source>
        <dbReference type="ARBA" id="ARBA00019015"/>
    </source>
</evidence>
<dbReference type="EMBL" id="CP003740">
    <property type="protein sequence ID" value="AGI68546.1"/>
    <property type="molecule type" value="Genomic_DNA"/>
</dbReference>
<organism evidence="10 11">
    <name type="scientific">Octadecabacter antarcticus 307</name>
    <dbReference type="NCBI Taxonomy" id="391626"/>
    <lineage>
        <taxon>Bacteria</taxon>
        <taxon>Pseudomonadati</taxon>
        <taxon>Pseudomonadota</taxon>
        <taxon>Alphaproteobacteria</taxon>
        <taxon>Rhodobacterales</taxon>
        <taxon>Roseobacteraceae</taxon>
        <taxon>Octadecabacter</taxon>
    </lineage>
</organism>
<comment type="function">
    <text evidence="5">A flexible structure which links the flagellar filament to the drive apparatus in the basal body.</text>
</comment>
<evidence type="ECO:0000256" key="5">
    <source>
        <dbReference type="RuleBase" id="RU362116"/>
    </source>
</evidence>
<gene>
    <name evidence="10" type="ORF">OAN307_c29960</name>
</gene>
<keyword evidence="11" id="KW-1185">Reference proteome</keyword>
<dbReference type="GO" id="GO:0009425">
    <property type="term" value="C:bacterial-type flagellum basal body"/>
    <property type="evidence" value="ECO:0007669"/>
    <property type="project" value="UniProtKB-SubCell"/>
</dbReference>
<sequence length="1412" mass="148139">MSFYTALTGLNGAQADIAASSNNIANVGTTGFKLSRAEFGDIFATSPLQNSTSSIGSGAILKGVKQQFTQGNISASLNALDMAISGQGFFALKPSLTSTQVVYTRNGSFNVDNNRNVVDSSGQFLLTYPVNEDGSVTAKDIDSAVPLRLPVTSGDPQGTTKVDLAVNVPANADVVTENQKFVDGYVFDPNDSESFTNSTSFTIFDDLGNPTIATVYFIKTQRANAADPTNKFETRLVINDEVVPPNLVPAVVDDGRQIFIDQFGNQTTDVPDPSYFNTGRSSPLYKLDDLRTRVPSQPAALTGEASGFDFGDEGTREIEIVNDPMLFGATYEADSSNQGVYWGNDFLLVNIDDGTRPVSIDIRAGRYNAEDLAVEVERAINAAYDDEKKVEIRKGAEDIIKFQMFSPSTDGDTSMDNAVIVDLLEPSYVSTQAGIDVANLTAPNFDIDTFLAHAQVRINAAMNAELAAGDESGVSGIGSNQFAKITTTAKLTSPPELPQSFEFDYTKRDLDITSLTNSSGKWDISYSEGEFSVVAVSAAAAESNKAVSFVINDSTVTVDIPDAPATITDVLAAIKAAVSGQFSVAVTAPEAGDATGITRSAGAAGTNTDLITVSGVTVGGAQLTIFGKTVDVTVASTDDDVVAANIKLAIENAGISGVSVTLASNVLTVSGPILANAGTGSTESFTISEKRYLGYTNFGNRPGVAVFDRQNSVAVGSPSIEYDGEADRLTITMSSVAGLAAGDAIMLMGVGESAGILNGRSFNISSISGNVVQVATGDLGLPEADISVDVAVGNPFVMLSEEATDVEAFFEGGDMQIAGSAANFNNQRIVLRETESARHSYSSVDLDTSDSVDESIFGEFSAQLTTGSGNPTVSDIGLSNSAIEMEWVDERNPPVQIQYDAASQSFVFKVDHTALGPGGTISDVSGIQISSGYADSVNAIGLSGSTNASKVAISAATTVSGQSFIQDGGTAGRSPDRFGANVRYDRDTGAFTFESGTTGKSVRANKALGVEVEQLASNIQVGRYEINSLTGLAEIGDGTIDLASRVLAEGGSHVMGVGLGRNIGFLEGTGLKSQPAQAIGNPAKDPLNSQPIFLNASNRETTFNVSVNGVNSLIEIPGGNYIGSTLAELLEQRINQMRDPDTGRTIGGVTVKYQPTENNFVFTTGTTGDTSTIRVQGPAKLGLDDVPLGVGSVPTIANLVQATNENGTPLFVNEDGDIVESEPNNLVTDYFPLYLDEGELTFDKTGRLISPQGLTRYDSQSETFSISLDIDYSASSQLATPFSVNNLDQNGFTSGRLDGLNIDSNGLLRANYTNGQNKPLGKIVLANFNNQNGLKQVGNATFVETASSGEPIIGEAGTEGFGSIQSGALERSNVDITEELVNLITAQRNFQASSKAIETSTQLTQTIINIRT</sequence>
<evidence type="ECO:0000313" key="10">
    <source>
        <dbReference type="EMBL" id="AGI68546.1"/>
    </source>
</evidence>
<dbReference type="RefSeq" id="WP_015500535.1">
    <property type="nucleotide sequence ID" value="NC_020911.1"/>
</dbReference>
<reference evidence="10 11" key="1">
    <citation type="journal article" date="2013" name="PLoS ONE">
        <title>Poles Apart: Arctic and Antarctic Octadecabacter strains Share High Genome Plasticity and a New Type of Xanthorhodopsin.</title>
        <authorList>
            <person name="Vollmers J."/>
            <person name="Voget S."/>
            <person name="Dietrich S."/>
            <person name="Gollnow K."/>
            <person name="Smits M."/>
            <person name="Meyer K."/>
            <person name="Brinkhoff T."/>
            <person name="Simon M."/>
            <person name="Daniel R."/>
        </authorList>
    </citation>
    <scope>NUCLEOTIDE SEQUENCE [LARGE SCALE GENOMIC DNA]</scope>
    <source>
        <strain evidence="10 11">307</strain>
    </source>
</reference>
<feature type="domain" description="Flagellar basal-body/hook protein C-terminal" evidence="7">
    <location>
        <begin position="1365"/>
        <end position="1410"/>
    </location>
</feature>
<dbReference type="Proteomes" id="UP000005307">
    <property type="component" value="Chromosome"/>
</dbReference>
<proteinExistence type="inferred from homology"/>
<keyword evidence="10" id="KW-0969">Cilium</keyword>
<dbReference type="InterPro" id="IPR011491">
    <property type="entry name" value="FlgE_D2"/>
</dbReference>
<dbReference type="InterPro" id="IPR053967">
    <property type="entry name" value="LlgE_F_G-like_D1"/>
</dbReference>
<dbReference type="GO" id="GO:0005829">
    <property type="term" value="C:cytosol"/>
    <property type="evidence" value="ECO:0007669"/>
    <property type="project" value="TreeGrafter"/>
</dbReference>
<dbReference type="PANTHER" id="PTHR30435:SF1">
    <property type="entry name" value="FLAGELLAR HOOK PROTEIN FLGE"/>
    <property type="match status" value="1"/>
</dbReference>
<comment type="subcellular location">
    <subcellularLocation>
        <location evidence="1 5">Bacterial flagellum basal body</location>
    </subcellularLocation>
</comment>